<dbReference type="EMBL" id="JACEIK010000673">
    <property type="protein sequence ID" value="MCD7460713.1"/>
    <property type="molecule type" value="Genomic_DNA"/>
</dbReference>
<proteinExistence type="predicted"/>
<accession>A0ABS8SPK8</accession>
<protein>
    <submittedName>
        <fullName evidence="1">Uncharacterized protein</fullName>
    </submittedName>
</protein>
<gene>
    <name evidence="1" type="ORF">HAX54_044256</name>
</gene>
<evidence type="ECO:0000313" key="2">
    <source>
        <dbReference type="Proteomes" id="UP000823775"/>
    </source>
</evidence>
<reference evidence="1 2" key="1">
    <citation type="journal article" date="2021" name="BMC Genomics">
        <title>Datura genome reveals duplications of psychoactive alkaloid biosynthetic genes and high mutation rate following tissue culture.</title>
        <authorList>
            <person name="Rajewski A."/>
            <person name="Carter-House D."/>
            <person name="Stajich J."/>
            <person name="Litt A."/>
        </authorList>
    </citation>
    <scope>NUCLEOTIDE SEQUENCE [LARGE SCALE GENOMIC DNA]</scope>
    <source>
        <strain evidence="1">AR-01</strain>
    </source>
</reference>
<name>A0ABS8SPK8_DATST</name>
<keyword evidence="2" id="KW-1185">Reference proteome</keyword>
<organism evidence="1 2">
    <name type="scientific">Datura stramonium</name>
    <name type="common">Jimsonweed</name>
    <name type="synonym">Common thornapple</name>
    <dbReference type="NCBI Taxonomy" id="4076"/>
    <lineage>
        <taxon>Eukaryota</taxon>
        <taxon>Viridiplantae</taxon>
        <taxon>Streptophyta</taxon>
        <taxon>Embryophyta</taxon>
        <taxon>Tracheophyta</taxon>
        <taxon>Spermatophyta</taxon>
        <taxon>Magnoliopsida</taxon>
        <taxon>eudicotyledons</taxon>
        <taxon>Gunneridae</taxon>
        <taxon>Pentapetalae</taxon>
        <taxon>asterids</taxon>
        <taxon>lamiids</taxon>
        <taxon>Solanales</taxon>
        <taxon>Solanaceae</taxon>
        <taxon>Solanoideae</taxon>
        <taxon>Datureae</taxon>
        <taxon>Datura</taxon>
    </lineage>
</organism>
<dbReference type="Proteomes" id="UP000823775">
    <property type="component" value="Unassembled WGS sequence"/>
</dbReference>
<comment type="caution">
    <text evidence="1">The sequence shown here is derived from an EMBL/GenBank/DDBJ whole genome shotgun (WGS) entry which is preliminary data.</text>
</comment>
<sequence>MGLHRDQITNHILPLILEYPIQKIIFFINPFTKDCIFGRDKSFAADTKISKICWFAALWFQPSKMKA</sequence>
<evidence type="ECO:0000313" key="1">
    <source>
        <dbReference type="EMBL" id="MCD7460713.1"/>
    </source>
</evidence>